<evidence type="ECO:0000256" key="5">
    <source>
        <dbReference type="ARBA" id="ARBA00023136"/>
    </source>
</evidence>
<dbReference type="RefSeq" id="XP_012650839.1">
    <property type="nucleotide sequence ID" value="XM_012795385.1"/>
</dbReference>
<sequence length="284" mass="34237">MDQEQQLQNDVNENSIELQYQEQKAQKFEDKSLNEVKNEAQHKKKKVQFRYKEVQQENLKDLKDHFSKFFQMSVEEIKSSFEEMSLLLFNIKRIVQLFQWNQQIRHKWGRNNPSFLFLLVILQINIAVCYSLFIKQSLSEYLTCIYKLLAQFLIYGLIFTILPRLIVTRFLMKSEVENHISYIYSLDVFLNAYFVFLVFNYICLLILTPFWKNSNSFLIVIISSTLNLFANYRFYYIFFKFYSILPDVKKIESFLIPIGLQVAINIIMVISNHNYYLFMINYFL</sequence>
<comment type="similarity">
    <text evidence="2">Belongs to the unc-50 family.</text>
</comment>
<dbReference type="AlphaFoldDB" id="W7XKN4"/>
<dbReference type="OrthoDB" id="10027013at2759"/>
<accession>W7XKN4</accession>
<dbReference type="PANTHER" id="PTHR12841:SF6">
    <property type="entry name" value="PROTEIN UNC-50 HOMOLOG"/>
    <property type="match status" value="1"/>
</dbReference>
<evidence type="ECO:0000256" key="3">
    <source>
        <dbReference type="ARBA" id="ARBA00022692"/>
    </source>
</evidence>
<proteinExistence type="inferred from homology"/>
<keyword evidence="3 6" id="KW-0812">Transmembrane</keyword>
<dbReference type="STRING" id="312017.W7XKN4"/>
<feature type="transmembrane region" description="Helical" evidence="6">
    <location>
        <begin position="188"/>
        <end position="211"/>
    </location>
</feature>
<dbReference type="PANTHER" id="PTHR12841">
    <property type="entry name" value="PROTEIN UNC-50 HOMOLOG"/>
    <property type="match status" value="1"/>
</dbReference>
<keyword evidence="4 6" id="KW-1133">Transmembrane helix</keyword>
<evidence type="ECO:0000256" key="1">
    <source>
        <dbReference type="ARBA" id="ARBA00004141"/>
    </source>
</evidence>
<dbReference type="Pfam" id="PF05216">
    <property type="entry name" value="UNC-50"/>
    <property type="match status" value="1"/>
</dbReference>
<comment type="subcellular location">
    <subcellularLocation>
        <location evidence="1">Membrane</location>
        <topology evidence="1">Multi-pass membrane protein</topology>
    </subcellularLocation>
</comment>
<name>W7XKN4_TETTS</name>
<evidence type="ECO:0000313" key="8">
    <source>
        <dbReference type="Proteomes" id="UP000009168"/>
    </source>
</evidence>
<organism evidence="7 8">
    <name type="scientific">Tetrahymena thermophila (strain SB210)</name>
    <dbReference type="NCBI Taxonomy" id="312017"/>
    <lineage>
        <taxon>Eukaryota</taxon>
        <taxon>Sar</taxon>
        <taxon>Alveolata</taxon>
        <taxon>Ciliophora</taxon>
        <taxon>Intramacronucleata</taxon>
        <taxon>Oligohymenophorea</taxon>
        <taxon>Hymenostomatida</taxon>
        <taxon>Tetrahymenina</taxon>
        <taxon>Tetrahymenidae</taxon>
        <taxon>Tetrahymena</taxon>
    </lineage>
</organism>
<evidence type="ECO:0000256" key="4">
    <source>
        <dbReference type="ARBA" id="ARBA00022989"/>
    </source>
</evidence>
<evidence type="ECO:0000256" key="6">
    <source>
        <dbReference type="SAM" id="Phobius"/>
    </source>
</evidence>
<gene>
    <name evidence="7" type="ORF">TTHERM_000213628</name>
</gene>
<dbReference type="KEGG" id="tet:TTHERM_000213628"/>
<dbReference type="GO" id="GO:0000139">
    <property type="term" value="C:Golgi membrane"/>
    <property type="evidence" value="ECO:0007669"/>
    <property type="project" value="TreeGrafter"/>
</dbReference>
<protein>
    <submittedName>
        <fullName evidence="7">Unc-50 family protein</fullName>
    </submittedName>
</protein>
<evidence type="ECO:0000313" key="7">
    <source>
        <dbReference type="EMBL" id="EWS76671.1"/>
    </source>
</evidence>
<dbReference type="GeneID" id="24437828"/>
<keyword evidence="5 6" id="KW-0472">Membrane</keyword>
<reference evidence="8" key="1">
    <citation type="journal article" date="2006" name="PLoS Biol.">
        <title>Macronuclear genome sequence of the ciliate Tetrahymena thermophila, a model eukaryote.</title>
        <authorList>
            <person name="Eisen J.A."/>
            <person name="Coyne R.S."/>
            <person name="Wu M."/>
            <person name="Wu D."/>
            <person name="Thiagarajan M."/>
            <person name="Wortman J.R."/>
            <person name="Badger J.H."/>
            <person name="Ren Q."/>
            <person name="Amedeo P."/>
            <person name="Jones K.M."/>
            <person name="Tallon L.J."/>
            <person name="Delcher A.L."/>
            <person name="Salzberg S.L."/>
            <person name="Silva J.C."/>
            <person name="Haas B.J."/>
            <person name="Majoros W.H."/>
            <person name="Farzad M."/>
            <person name="Carlton J.M."/>
            <person name="Smith R.K. Jr."/>
            <person name="Garg J."/>
            <person name="Pearlman R.E."/>
            <person name="Karrer K.M."/>
            <person name="Sun L."/>
            <person name="Manning G."/>
            <person name="Elde N.C."/>
            <person name="Turkewitz A.P."/>
            <person name="Asai D.J."/>
            <person name="Wilkes D.E."/>
            <person name="Wang Y."/>
            <person name="Cai H."/>
            <person name="Collins K."/>
            <person name="Stewart B.A."/>
            <person name="Lee S.R."/>
            <person name="Wilamowska K."/>
            <person name="Weinberg Z."/>
            <person name="Ruzzo W.L."/>
            <person name="Wloga D."/>
            <person name="Gaertig J."/>
            <person name="Frankel J."/>
            <person name="Tsao C.-C."/>
            <person name="Gorovsky M.A."/>
            <person name="Keeling P.J."/>
            <person name="Waller R.F."/>
            <person name="Patron N.J."/>
            <person name="Cherry J.M."/>
            <person name="Stover N.A."/>
            <person name="Krieger C.J."/>
            <person name="del Toro C."/>
            <person name="Ryder H.F."/>
            <person name="Williamson S.C."/>
            <person name="Barbeau R.A."/>
            <person name="Hamilton E.P."/>
            <person name="Orias E."/>
        </authorList>
    </citation>
    <scope>NUCLEOTIDE SEQUENCE [LARGE SCALE GENOMIC DNA]</scope>
    <source>
        <strain evidence="8">SB210</strain>
    </source>
</reference>
<evidence type="ECO:0000256" key="2">
    <source>
        <dbReference type="ARBA" id="ARBA00006293"/>
    </source>
</evidence>
<feature type="transmembrane region" description="Helical" evidence="6">
    <location>
        <begin position="251"/>
        <end position="270"/>
    </location>
</feature>
<dbReference type="InParanoid" id="W7XKN4"/>
<feature type="transmembrane region" description="Helical" evidence="6">
    <location>
        <begin position="217"/>
        <end position="239"/>
    </location>
</feature>
<dbReference type="EMBL" id="GG662857">
    <property type="protein sequence ID" value="EWS76671.1"/>
    <property type="molecule type" value="Genomic_DNA"/>
</dbReference>
<feature type="transmembrane region" description="Helical" evidence="6">
    <location>
        <begin position="115"/>
        <end position="133"/>
    </location>
</feature>
<keyword evidence="8" id="KW-1185">Reference proteome</keyword>
<dbReference type="Proteomes" id="UP000009168">
    <property type="component" value="Unassembled WGS sequence"/>
</dbReference>
<dbReference type="InterPro" id="IPR007881">
    <property type="entry name" value="UNC-50"/>
</dbReference>
<feature type="transmembrane region" description="Helical" evidence="6">
    <location>
        <begin position="145"/>
        <end position="167"/>
    </location>
</feature>